<dbReference type="SUPFAM" id="SSF53300">
    <property type="entry name" value="vWA-like"/>
    <property type="match status" value="1"/>
</dbReference>
<dbReference type="AlphaFoldDB" id="A0AAQ3QRR8"/>
<dbReference type="Proteomes" id="UP001304300">
    <property type="component" value="Chromosome"/>
</dbReference>
<dbReference type="Gene3D" id="3.40.50.410">
    <property type="entry name" value="von Willebrand factor, type A domain"/>
    <property type="match status" value="1"/>
</dbReference>
<dbReference type="InterPro" id="IPR002035">
    <property type="entry name" value="VWF_A"/>
</dbReference>
<dbReference type="EMBL" id="CP136920">
    <property type="protein sequence ID" value="WOO41558.1"/>
    <property type="molecule type" value="Genomic_DNA"/>
</dbReference>
<organism evidence="3 4">
    <name type="scientific">Rubellicoccus peritrichatus</name>
    <dbReference type="NCBI Taxonomy" id="3080537"/>
    <lineage>
        <taxon>Bacteria</taxon>
        <taxon>Pseudomonadati</taxon>
        <taxon>Verrucomicrobiota</taxon>
        <taxon>Opitutia</taxon>
        <taxon>Puniceicoccales</taxon>
        <taxon>Cerasicoccaceae</taxon>
        <taxon>Rubellicoccus</taxon>
    </lineage>
</organism>
<accession>A0AAQ3QRR8</accession>
<dbReference type="KEGG" id="puo:RZN69_00555"/>
<protein>
    <submittedName>
        <fullName evidence="3">VWA domain-containing protein</fullName>
    </submittedName>
</protein>
<reference evidence="3 4" key="1">
    <citation type="submission" date="2023-10" db="EMBL/GenBank/DDBJ databases">
        <title>Rubellicoccus peritrichatus gen. nov., sp. nov., isolated from an algae of coral reef tank.</title>
        <authorList>
            <person name="Luo J."/>
        </authorList>
    </citation>
    <scope>NUCLEOTIDE SEQUENCE [LARGE SCALE GENOMIC DNA]</scope>
    <source>
        <strain evidence="3 4">CR14</strain>
    </source>
</reference>
<keyword evidence="1" id="KW-0472">Membrane</keyword>
<evidence type="ECO:0000313" key="3">
    <source>
        <dbReference type="EMBL" id="WOO41558.1"/>
    </source>
</evidence>
<dbReference type="SMART" id="SM00327">
    <property type="entry name" value="VWA"/>
    <property type="match status" value="1"/>
</dbReference>
<keyword evidence="4" id="KW-1185">Reference proteome</keyword>
<sequence>MGSVNTYPSAPITNRSEISKSKLKAFRTRNQGLIMVIVISLVVHLVGLIILGGMTIYNVSSQEDAEFDTPPRPPEQPIEKVKIRIARDMKKSSPLRQVVQVQNIADMNPMDIALPNIKSTDRVGFAKSKYAGGLSMMVGLPSISFFGLESSASTIVFVVDVSGSMILGGRGEDGFKKVADEILRVIKGIEESGSSVRFNIIGFAGQVDKLNGRLIEANDQNLKRAERWLKSNDPAKALSKFDNLKSIKWENYRDAYHKGTRADLGLKAAFAMNPEQIIFLSDGEPTTVNGSDVLKIVNELQSGRDPSVQISTISYLSKNGQNFLKSLASQNNGNFQIIN</sequence>
<dbReference type="RefSeq" id="WP_317834042.1">
    <property type="nucleotide sequence ID" value="NZ_CP136920.1"/>
</dbReference>
<dbReference type="InterPro" id="IPR036465">
    <property type="entry name" value="vWFA_dom_sf"/>
</dbReference>
<evidence type="ECO:0000259" key="2">
    <source>
        <dbReference type="PROSITE" id="PS50234"/>
    </source>
</evidence>
<dbReference type="PROSITE" id="PS50234">
    <property type="entry name" value="VWFA"/>
    <property type="match status" value="1"/>
</dbReference>
<evidence type="ECO:0000313" key="4">
    <source>
        <dbReference type="Proteomes" id="UP001304300"/>
    </source>
</evidence>
<dbReference type="Pfam" id="PF00092">
    <property type="entry name" value="VWA"/>
    <property type="match status" value="1"/>
</dbReference>
<gene>
    <name evidence="3" type="ORF">RZN69_00555</name>
</gene>
<proteinExistence type="predicted"/>
<evidence type="ECO:0000256" key="1">
    <source>
        <dbReference type="SAM" id="Phobius"/>
    </source>
</evidence>
<name>A0AAQ3QRR8_9BACT</name>
<keyword evidence="1" id="KW-1133">Transmembrane helix</keyword>
<feature type="transmembrane region" description="Helical" evidence="1">
    <location>
        <begin position="32"/>
        <end position="57"/>
    </location>
</feature>
<keyword evidence="1" id="KW-0812">Transmembrane</keyword>
<feature type="domain" description="VWFA" evidence="2">
    <location>
        <begin position="154"/>
        <end position="339"/>
    </location>
</feature>